<dbReference type="Gene3D" id="3.30.420.40">
    <property type="match status" value="2"/>
</dbReference>
<dbReference type="PANTHER" id="PTHR19375">
    <property type="entry name" value="HEAT SHOCK PROTEIN 70KDA"/>
    <property type="match status" value="1"/>
</dbReference>
<dbReference type="Proteomes" id="UP001201161">
    <property type="component" value="Unassembled WGS sequence"/>
</dbReference>
<keyword evidence="4" id="KW-0346">Stress response</keyword>
<evidence type="ECO:0000256" key="2">
    <source>
        <dbReference type="ARBA" id="ARBA00022741"/>
    </source>
</evidence>
<name>A0ABS9H592_9ACTN</name>
<comment type="caution">
    <text evidence="7">The sequence shown here is derived from an EMBL/GenBank/DDBJ whole genome shotgun (WGS) entry which is preliminary data.</text>
</comment>
<keyword evidence="8" id="KW-1185">Reference proteome</keyword>
<dbReference type="InterPro" id="IPR013126">
    <property type="entry name" value="Hsp_70_fam"/>
</dbReference>
<evidence type="ECO:0000256" key="3">
    <source>
        <dbReference type="ARBA" id="ARBA00022840"/>
    </source>
</evidence>
<evidence type="ECO:0000313" key="8">
    <source>
        <dbReference type="Proteomes" id="UP001201161"/>
    </source>
</evidence>
<protein>
    <submittedName>
        <fullName evidence="7">Hsp70 family protein</fullName>
    </submittedName>
</protein>
<dbReference type="PROSITE" id="PS01036">
    <property type="entry name" value="HSP70_3"/>
    <property type="match status" value="1"/>
</dbReference>
<dbReference type="InterPro" id="IPR018181">
    <property type="entry name" value="Heat_shock_70_CS"/>
</dbReference>
<sequence>MPWFKRSATTARETVAASLVTTPSQTPSAPEHLVERLDGGTDVALLTHAIGVDFGTSTTLVAEGRRGRLPLVFPVGTRGTSWLPSLIGVAGDGALVVGEAAADLPVERLRRSIKRAITKRQTEIDIDGIPVSVDGGIRQLLNELAFRARDDLDLDPGVVRLGCPAMWTGDQRKRLLEVARSAGLPVDDHTLIDEPIAAGVAWVNSRMARSGQGVRGQLLVFDMGGGTLDVAVLDVRADLGHEPEISVLSSWGVDEAGDALDEALAGELEQQLRDMGHDVDDLPMAAGVRAMIRQAAKEAKERLSHDLDTQVAIRHPDAELPTLSLSQEQVDTAIRDQLTRATHLVWAVLRGAQVTHEVAKAPDEIRAIPLETLAEEVDFVLLAGGMSRVPSVARMLASLFPHAEISSDAGVASDEAIVAGLAETASYERVNLHRPPFHFVLEYEDKDGVEHATSVYEAHSPFYPPYQAMQRSSLYYEWRPPRGALPAVGAGLVSVFTAGGERARLSIDGADGDGFVLRFGPNPPAVLIYPNGRVLIVDGKGSRTEFLVPRWPVIRGKDHAVLYANKRGDSRAPLVERSWMKDPLFLH</sequence>
<evidence type="ECO:0000256" key="1">
    <source>
        <dbReference type="ARBA" id="ARBA00007381"/>
    </source>
</evidence>
<dbReference type="SUPFAM" id="SSF53067">
    <property type="entry name" value="Actin-like ATPase domain"/>
    <property type="match status" value="2"/>
</dbReference>
<evidence type="ECO:0000256" key="4">
    <source>
        <dbReference type="ARBA" id="ARBA00023016"/>
    </source>
</evidence>
<evidence type="ECO:0000256" key="6">
    <source>
        <dbReference type="RuleBase" id="RU003322"/>
    </source>
</evidence>
<dbReference type="Pfam" id="PF00012">
    <property type="entry name" value="HSP70"/>
    <property type="match status" value="1"/>
</dbReference>
<comment type="similarity">
    <text evidence="1 6">Belongs to the heat shock protein 70 family.</text>
</comment>
<dbReference type="EMBL" id="JAKJHZ010000003">
    <property type="protein sequence ID" value="MCF6376427.1"/>
    <property type="molecule type" value="Genomic_DNA"/>
</dbReference>
<gene>
    <name evidence="7" type="ORF">L2K70_02315</name>
</gene>
<accession>A0ABS9H592</accession>
<dbReference type="Gene3D" id="3.90.640.10">
    <property type="entry name" value="Actin, Chain A, domain 4"/>
    <property type="match status" value="1"/>
</dbReference>
<evidence type="ECO:0000256" key="5">
    <source>
        <dbReference type="ARBA" id="ARBA00023186"/>
    </source>
</evidence>
<dbReference type="PRINTS" id="PR00301">
    <property type="entry name" value="HEATSHOCK70"/>
</dbReference>
<organism evidence="7 8">
    <name type="scientific">Nocardioides potassii</name>
    <dbReference type="NCBI Taxonomy" id="2911371"/>
    <lineage>
        <taxon>Bacteria</taxon>
        <taxon>Bacillati</taxon>
        <taxon>Actinomycetota</taxon>
        <taxon>Actinomycetes</taxon>
        <taxon>Propionibacteriales</taxon>
        <taxon>Nocardioidaceae</taxon>
        <taxon>Nocardioides</taxon>
    </lineage>
</organism>
<keyword evidence="2 6" id="KW-0547">Nucleotide-binding</keyword>
<proteinExistence type="inferred from homology"/>
<keyword evidence="3 6" id="KW-0067">ATP-binding</keyword>
<evidence type="ECO:0000313" key="7">
    <source>
        <dbReference type="EMBL" id="MCF6376427.1"/>
    </source>
</evidence>
<dbReference type="InterPro" id="IPR043129">
    <property type="entry name" value="ATPase_NBD"/>
</dbReference>
<reference evidence="7 8" key="1">
    <citation type="submission" date="2022-01" db="EMBL/GenBank/DDBJ databases">
        <title>Nocardioides sp. nov., an actinomycete isolated from mining soil.</title>
        <authorList>
            <person name="Liu L."/>
        </authorList>
    </citation>
    <scope>NUCLEOTIDE SEQUENCE [LARGE SCALE GENOMIC DNA]</scope>
    <source>
        <strain evidence="7 8">KLBMP 9356</strain>
    </source>
</reference>
<keyword evidence="5" id="KW-0143">Chaperone</keyword>
<dbReference type="RefSeq" id="WP_236398402.1">
    <property type="nucleotide sequence ID" value="NZ_JAKJHZ010000003.1"/>
</dbReference>